<dbReference type="SUPFAM" id="SSF51735">
    <property type="entry name" value="NAD(P)-binding Rossmann-fold domains"/>
    <property type="match status" value="1"/>
</dbReference>
<reference evidence="1 2" key="1">
    <citation type="submission" date="2018-04" db="EMBL/GenBank/DDBJ databases">
        <title>Genomic Encyclopedia of Archaeal and Bacterial Type Strains, Phase II (KMG-II): from individual species to whole genera.</title>
        <authorList>
            <person name="Goeker M."/>
        </authorList>
    </citation>
    <scope>NUCLEOTIDE SEQUENCE [LARGE SCALE GENOMIC DNA]</scope>
    <source>
        <strain evidence="1 2">DSM 29329</strain>
    </source>
</reference>
<comment type="caution">
    <text evidence="1">The sequence shown here is derived from an EMBL/GenBank/DDBJ whole genome shotgun (WGS) entry which is preliminary data.</text>
</comment>
<dbReference type="AlphaFoldDB" id="A0A2T6B0U0"/>
<proteinExistence type="predicted"/>
<evidence type="ECO:0000313" key="1">
    <source>
        <dbReference type="EMBL" id="PTX49642.1"/>
    </source>
</evidence>
<protein>
    <submittedName>
        <fullName evidence="1">Short subunit dehydrogenase</fullName>
    </submittedName>
</protein>
<gene>
    <name evidence="1" type="ORF">C8N44_10617</name>
</gene>
<dbReference type="InterPro" id="IPR036291">
    <property type="entry name" value="NAD(P)-bd_dom_sf"/>
</dbReference>
<dbReference type="RefSeq" id="WP_244641003.1">
    <property type="nucleotide sequence ID" value="NZ_BMEZ01000006.1"/>
</dbReference>
<dbReference type="InterPro" id="IPR002347">
    <property type="entry name" value="SDR_fam"/>
</dbReference>
<dbReference type="Proteomes" id="UP000244069">
    <property type="component" value="Unassembled WGS sequence"/>
</dbReference>
<organism evidence="1 2">
    <name type="scientific">Allosediminivita pacifica</name>
    <dbReference type="NCBI Taxonomy" id="1267769"/>
    <lineage>
        <taxon>Bacteria</taxon>
        <taxon>Pseudomonadati</taxon>
        <taxon>Pseudomonadota</taxon>
        <taxon>Alphaproteobacteria</taxon>
        <taxon>Rhodobacterales</taxon>
        <taxon>Paracoccaceae</taxon>
        <taxon>Allosediminivita</taxon>
    </lineage>
</organism>
<dbReference type="Pfam" id="PF00106">
    <property type="entry name" value="adh_short"/>
    <property type="match status" value="1"/>
</dbReference>
<name>A0A2T6B0U0_9RHOB</name>
<dbReference type="Gene3D" id="3.40.50.720">
    <property type="entry name" value="NAD(P)-binding Rossmann-like Domain"/>
    <property type="match status" value="1"/>
</dbReference>
<sequence>MDFENKVVLITGAAGGIGIAAARKFAAEGANLRWWT</sequence>
<keyword evidence="2" id="KW-1185">Reference proteome</keyword>
<evidence type="ECO:0000313" key="2">
    <source>
        <dbReference type="Proteomes" id="UP000244069"/>
    </source>
</evidence>
<accession>A0A2T6B0U0</accession>
<dbReference type="EMBL" id="QBKN01000006">
    <property type="protein sequence ID" value="PTX49642.1"/>
    <property type="molecule type" value="Genomic_DNA"/>
</dbReference>